<accession>Q7RB82</accession>
<evidence type="ECO:0000313" key="1">
    <source>
        <dbReference type="EMBL" id="EAA18448.1"/>
    </source>
</evidence>
<comment type="caution">
    <text evidence="1">The sequence shown here is derived from an EMBL/GenBank/DDBJ whole genome shotgun (WGS) entry which is preliminary data.</text>
</comment>
<dbReference type="PaxDb" id="73239-Q7RB82"/>
<protein>
    <submittedName>
        <fullName evidence="1">Uncharacterized protein</fullName>
    </submittedName>
</protein>
<gene>
    <name evidence="1" type="ORF">PY06266</name>
</gene>
<name>Q7RB82_PLAYO</name>
<organism evidence="1 2">
    <name type="scientific">Plasmodium yoelii yoelii</name>
    <dbReference type="NCBI Taxonomy" id="73239"/>
    <lineage>
        <taxon>Eukaryota</taxon>
        <taxon>Sar</taxon>
        <taxon>Alveolata</taxon>
        <taxon>Apicomplexa</taxon>
        <taxon>Aconoidasida</taxon>
        <taxon>Haemosporida</taxon>
        <taxon>Plasmodiidae</taxon>
        <taxon>Plasmodium</taxon>
        <taxon>Plasmodium (Vinckeia)</taxon>
    </lineage>
</organism>
<keyword evidence="2" id="KW-1185">Reference proteome</keyword>
<feature type="non-terminal residue" evidence="1">
    <location>
        <position position="31"/>
    </location>
</feature>
<proteinExistence type="predicted"/>
<dbReference type="Proteomes" id="UP000008553">
    <property type="component" value="Unassembled WGS sequence"/>
</dbReference>
<evidence type="ECO:0000313" key="2">
    <source>
        <dbReference type="Proteomes" id="UP000008553"/>
    </source>
</evidence>
<dbReference type="InParanoid" id="Q7RB82"/>
<dbReference type="AlphaFoldDB" id="Q7RB82"/>
<reference evidence="1 2" key="1">
    <citation type="journal article" date="2002" name="Nature">
        <title>Genome sequence and comparative analysis of the model rodent malaria parasite Plasmodium yoelii yoelii.</title>
        <authorList>
            <person name="Carlton J.M."/>
            <person name="Angiuoli S.V."/>
            <person name="Suh B.B."/>
            <person name="Kooij T.W."/>
            <person name="Pertea M."/>
            <person name="Silva J.C."/>
            <person name="Ermolaeva M.D."/>
            <person name="Allen J.E."/>
            <person name="Selengut J.D."/>
            <person name="Koo H.L."/>
            <person name="Peterson J.D."/>
            <person name="Pop M."/>
            <person name="Kosack D.S."/>
            <person name="Shumway M.F."/>
            <person name="Bidwell S.L."/>
            <person name="Shallom S.J."/>
            <person name="van Aken S.E."/>
            <person name="Riedmuller S.B."/>
            <person name="Feldblyum T.V."/>
            <person name="Cho J.K."/>
            <person name="Quackenbush J."/>
            <person name="Sedegah M."/>
            <person name="Shoaibi A."/>
            <person name="Cummings L.M."/>
            <person name="Florens L."/>
            <person name="Yates J.R."/>
            <person name="Raine J.D."/>
            <person name="Sinden R.E."/>
            <person name="Harris M.A."/>
            <person name="Cunningham D.A."/>
            <person name="Preiser P.R."/>
            <person name="Bergman L.W."/>
            <person name="Vaidya A.B."/>
            <person name="van Lin L.H."/>
            <person name="Janse C.J."/>
            <person name="Waters A.P."/>
            <person name="Smith H.O."/>
            <person name="White O.R."/>
            <person name="Salzberg S.L."/>
            <person name="Venter J.C."/>
            <person name="Fraser C.M."/>
            <person name="Hoffman S.L."/>
            <person name="Gardner M.J."/>
            <person name="Carucci D.J."/>
        </authorList>
    </citation>
    <scope>NUCLEOTIDE SEQUENCE [LARGE SCALE GENOMIC DNA]</scope>
    <source>
        <strain evidence="1 2">17XNL</strain>
    </source>
</reference>
<dbReference type="EMBL" id="AABL01002096">
    <property type="protein sequence ID" value="EAA18448.1"/>
    <property type="molecule type" value="Genomic_DNA"/>
</dbReference>
<sequence length="31" mass="3843">MFNFEMKFKSQICNKKWAQFVNHNYNELCIS</sequence>